<dbReference type="EMBL" id="BK032651">
    <property type="protein sequence ID" value="DAF53327.1"/>
    <property type="molecule type" value="Genomic_DNA"/>
</dbReference>
<name>A0A8S5SRM0_9CAUD</name>
<evidence type="ECO:0000313" key="1">
    <source>
        <dbReference type="EMBL" id="DAF53327.1"/>
    </source>
</evidence>
<proteinExistence type="predicted"/>
<reference evidence="1" key="1">
    <citation type="journal article" date="2021" name="Proc. Natl. Acad. Sci. U.S.A.">
        <title>A Catalog of Tens of Thousands of Viruses from Human Metagenomes Reveals Hidden Associations with Chronic Diseases.</title>
        <authorList>
            <person name="Tisza M.J."/>
            <person name="Buck C.B."/>
        </authorList>
    </citation>
    <scope>NUCLEOTIDE SEQUENCE</scope>
    <source>
        <strain evidence="1">CtHjK2</strain>
    </source>
</reference>
<accession>A0A8S5SRM0</accession>
<sequence length="88" mass="10331">MTLTKRQLSNIANEIFENLNWDGMEYVIFEDGETAIRHENSQSSQENKIIRKIPLSSWYWAPLLDGYIIEEDKDWIICDLITPELNGL</sequence>
<protein>
    <submittedName>
        <fullName evidence="1">Uncharacterized protein</fullName>
    </submittedName>
</protein>
<organism evidence="1">
    <name type="scientific">Siphoviridae sp. ctHjK2</name>
    <dbReference type="NCBI Taxonomy" id="2827831"/>
    <lineage>
        <taxon>Viruses</taxon>
        <taxon>Duplodnaviria</taxon>
        <taxon>Heunggongvirae</taxon>
        <taxon>Uroviricota</taxon>
        <taxon>Caudoviricetes</taxon>
    </lineage>
</organism>